<evidence type="ECO:0000256" key="1">
    <source>
        <dbReference type="ARBA" id="ARBA00004211"/>
    </source>
</evidence>
<evidence type="ECO:0000313" key="9">
    <source>
        <dbReference type="Proteomes" id="UP000005237"/>
    </source>
</evidence>
<dbReference type="AlphaFoldDB" id="A0A8R1E1A2"/>
<dbReference type="PROSITE" id="PS00914">
    <property type="entry name" value="SYNTAXIN"/>
    <property type="match status" value="1"/>
</dbReference>
<dbReference type="InterPro" id="IPR000727">
    <property type="entry name" value="T_SNARE_dom"/>
</dbReference>
<dbReference type="GO" id="GO:0012505">
    <property type="term" value="C:endomembrane system"/>
    <property type="evidence" value="ECO:0007669"/>
    <property type="project" value="TreeGrafter"/>
</dbReference>
<evidence type="ECO:0000313" key="8">
    <source>
        <dbReference type="EnsemblMetazoa" id="CJA18248.1"/>
    </source>
</evidence>
<feature type="domain" description="T-SNARE coiled-coil homology" evidence="7">
    <location>
        <begin position="207"/>
        <end position="269"/>
    </location>
</feature>
<dbReference type="SMART" id="SM00503">
    <property type="entry name" value="SynN"/>
    <property type="match status" value="1"/>
</dbReference>
<dbReference type="GO" id="GO:0005886">
    <property type="term" value="C:plasma membrane"/>
    <property type="evidence" value="ECO:0007669"/>
    <property type="project" value="TreeGrafter"/>
</dbReference>
<evidence type="ECO:0000256" key="5">
    <source>
        <dbReference type="RuleBase" id="RU003858"/>
    </source>
</evidence>
<proteinExistence type="inferred from homology"/>
<dbReference type="InterPro" id="IPR006011">
    <property type="entry name" value="Syntaxin_N"/>
</dbReference>
<evidence type="ECO:0000256" key="3">
    <source>
        <dbReference type="ARBA" id="ARBA00022448"/>
    </source>
</evidence>
<dbReference type="EnsemblMetazoa" id="CJA18248.1">
    <property type="protein sequence ID" value="CJA18248.1"/>
    <property type="gene ID" value="WBGene00137450"/>
</dbReference>
<dbReference type="GO" id="GO:0006906">
    <property type="term" value="P:vesicle fusion"/>
    <property type="evidence" value="ECO:0007669"/>
    <property type="project" value="TreeGrafter"/>
</dbReference>
<keyword evidence="9" id="KW-1185">Reference proteome</keyword>
<comment type="similarity">
    <text evidence="2 5">Belongs to the syntaxin family.</text>
</comment>
<dbReference type="Pfam" id="PF05739">
    <property type="entry name" value="SNARE"/>
    <property type="match status" value="1"/>
</dbReference>
<dbReference type="GO" id="GO:0006836">
    <property type="term" value="P:neurotransmitter transport"/>
    <property type="evidence" value="ECO:0007669"/>
    <property type="project" value="UniProtKB-KW"/>
</dbReference>
<evidence type="ECO:0000259" key="7">
    <source>
        <dbReference type="PROSITE" id="PS50192"/>
    </source>
</evidence>
<keyword evidence="3" id="KW-0813">Transport</keyword>
<dbReference type="GO" id="GO:0031201">
    <property type="term" value="C:SNARE complex"/>
    <property type="evidence" value="ECO:0007669"/>
    <property type="project" value="TreeGrafter"/>
</dbReference>
<dbReference type="PROSITE" id="PS50192">
    <property type="entry name" value="T_SNARE"/>
    <property type="match status" value="1"/>
</dbReference>
<dbReference type="GO" id="GO:0000149">
    <property type="term" value="F:SNARE binding"/>
    <property type="evidence" value="ECO:0007669"/>
    <property type="project" value="TreeGrafter"/>
</dbReference>
<dbReference type="Proteomes" id="UP000005237">
    <property type="component" value="Unassembled WGS sequence"/>
</dbReference>
<dbReference type="PANTHER" id="PTHR19957">
    <property type="entry name" value="SYNTAXIN"/>
    <property type="match status" value="1"/>
</dbReference>
<accession>A0A8R1E1A2</accession>
<keyword evidence="6" id="KW-0812">Transmembrane</keyword>
<sequence>MVIRDRLFEMQQLIGIEEGKQQQQSGVKNEQAARPVPIIDRRNKESFEQFMTDVDEIRHSMMTLTMDREAIRIEQVESLASGAADTVKTRRLNEHVDQFILKARALRERLGKANANLANFPECGYGAGRARHEQIRVLNMSFETIMLKFNEEQIEYKESAARKIVDYMRKQNIEVSDSQIHSAIESGNLFQLTRNIHLGVHAKKALFEDVKSRATDILVIEKQIREISELFLDMHMMVAQQGETIERIETSVTNAQEYAAKADRNVKSAVVLRRRGRKGKIIFLIVGMVLILLALVLLKFLSPF</sequence>
<evidence type="ECO:0000256" key="2">
    <source>
        <dbReference type="ARBA" id="ARBA00009063"/>
    </source>
</evidence>
<name>A0A8R1E1A2_CAEJA</name>
<comment type="subcellular location">
    <subcellularLocation>
        <location evidence="1">Membrane</location>
        <topology evidence="1">Single-pass type IV membrane protein</topology>
    </subcellularLocation>
</comment>
<protein>
    <submittedName>
        <fullName evidence="8">t-SNARE coiled-coil homology domain-containing protein</fullName>
    </submittedName>
</protein>
<reference evidence="9" key="1">
    <citation type="submission" date="2010-08" db="EMBL/GenBank/DDBJ databases">
        <authorList>
            <consortium name="Caenorhabditis japonica Sequencing Consortium"/>
            <person name="Wilson R.K."/>
        </authorList>
    </citation>
    <scope>NUCLEOTIDE SEQUENCE [LARGE SCALE GENOMIC DNA]</scope>
    <source>
        <strain evidence="9">DF5081</strain>
    </source>
</reference>
<evidence type="ECO:0000256" key="6">
    <source>
        <dbReference type="SAM" id="Phobius"/>
    </source>
</evidence>
<reference evidence="8" key="2">
    <citation type="submission" date="2022-06" db="UniProtKB">
        <authorList>
            <consortium name="EnsemblMetazoa"/>
        </authorList>
    </citation>
    <scope>IDENTIFICATION</scope>
    <source>
        <strain evidence="8">DF5081</strain>
    </source>
</reference>
<dbReference type="GO" id="GO:0006886">
    <property type="term" value="P:intracellular protein transport"/>
    <property type="evidence" value="ECO:0007669"/>
    <property type="project" value="InterPro"/>
</dbReference>
<dbReference type="InterPro" id="IPR045242">
    <property type="entry name" value="Syntaxin"/>
</dbReference>
<dbReference type="SUPFAM" id="SSF47661">
    <property type="entry name" value="t-snare proteins"/>
    <property type="match status" value="1"/>
</dbReference>
<dbReference type="PANTHER" id="PTHR19957:SF310">
    <property type="entry name" value="SYNTAXIN-4-RELATED"/>
    <property type="match status" value="1"/>
</dbReference>
<dbReference type="Gene3D" id="1.20.5.110">
    <property type="match status" value="1"/>
</dbReference>
<dbReference type="InterPro" id="IPR006012">
    <property type="entry name" value="Syntaxin/epimorphin_CS"/>
</dbReference>
<evidence type="ECO:0000256" key="4">
    <source>
        <dbReference type="ARBA" id="ARBA00022775"/>
    </source>
</evidence>
<dbReference type="CDD" id="cd15848">
    <property type="entry name" value="SNARE_syntaxin1-like"/>
    <property type="match status" value="1"/>
</dbReference>
<dbReference type="GO" id="GO:0006887">
    <property type="term" value="P:exocytosis"/>
    <property type="evidence" value="ECO:0007669"/>
    <property type="project" value="TreeGrafter"/>
</dbReference>
<organism evidence="8 9">
    <name type="scientific">Caenorhabditis japonica</name>
    <dbReference type="NCBI Taxonomy" id="281687"/>
    <lineage>
        <taxon>Eukaryota</taxon>
        <taxon>Metazoa</taxon>
        <taxon>Ecdysozoa</taxon>
        <taxon>Nematoda</taxon>
        <taxon>Chromadorea</taxon>
        <taxon>Rhabditida</taxon>
        <taxon>Rhabditina</taxon>
        <taxon>Rhabditomorpha</taxon>
        <taxon>Rhabditoidea</taxon>
        <taxon>Rhabditidae</taxon>
        <taxon>Peloderinae</taxon>
        <taxon>Caenorhabditis</taxon>
    </lineage>
</organism>
<dbReference type="Pfam" id="PF00804">
    <property type="entry name" value="Syntaxin"/>
    <property type="match status" value="1"/>
</dbReference>
<feature type="transmembrane region" description="Helical" evidence="6">
    <location>
        <begin position="281"/>
        <end position="301"/>
    </location>
</feature>
<keyword evidence="6" id="KW-1133">Transmembrane helix</keyword>
<keyword evidence="4" id="KW-0532">Neurotransmitter transport</keyword>
<dbReference type="Gene3D" id="1.20.58.70">
    <property type="match status" value="1"/>
</dbReference>
<dbReference type="SMART" id="SM00397">
    <property type="entry name" value="t_SNARE"/>
    <property type="match status" value="1"/>
</dbReference>
<dbReference type="GO" id="GO:0005484">
    <property type="term" value="F:SNAP receptor activity"/>
    <property type="evidence" value="ECO:0007669"/>
    <property type="project" value="InterPro"/>
</dbReference>
<keyword evidence="6" id="KW-0472">Membrane</keyword>
<dbReference type="InterPro" id="IPR010989">
    <property type="entry name" value="SNARE"/>
</dbReference>
<dbReference type="GO" id="GO:0048278">
    <property type="term" value="P:vesicle docking"/>
    <property type="evidence" value="ECO:0007669"/>
    <property type="project" value="TreeGrafter"/>
</dbReference>